<dbReference type="Proteomes" id="UP001163387">
    <property type="component" value="Chromosome"/>
</dbReference>
<proteinExistence type="predicted"/>
<reference evidence="2 3" key="1">
    <citation type="journal article" date="2022" name="Front. Microbiol.">
        <title>Male-killing mechanisms vary between Spiroplasma species.</title>
        <authorList>
            <person name="Arai H."/>
            <person name="Inoue M."/>
            <person name="Kageyama D."/>
        </authorList>
    </citation>
    <scope>NUCLEOTIDE SEQUENCE [LARGE SCALE GENOMIC DNA]</scope>
    <source>
        <strain evidence="3">sHm</strain>
    </source>
</reference>
<gene>
    <name evidence="2" type="ORF">SHM_03530</name>
</gene>
<sequence>MDNESIVINVPYLFQKNKEKKQEYAQRPEVKAKKQEYDKKRYQLIKEKQRQYRKKWCQLNKELELKNSKLWYQRNKERQKEYKQRPEVKARRREYDKKRYQVNKQKKQKQRELQSDYVFSSKQNFDLSSFNCDDMCSEQIKNIAWDVLELQLYSETQETELDKLLEEAEFEYMVNEEQNLVLSGENLLPNLIYDNVCGEQIVKDVSNNLELCQSGEQLLVNKKISQQNFNWNSNIILTSNLNSDNCDYNLATGFIFN</sequence>
<organism evidence="2 3">
    <name type="scientific">Spiroplasma ixodetis</name>
    <dbReference type="NCBI Taxonomy" id="2141"/>
    <lineage>
        <taxon>Bacteria</taxon>
        <taxon>Bacillati</taxon>
        <taxon>Mycoplasmatota</taxon>
        <taxon>Mollicutes</taxon>
        <taxon>Entomoplasmatales</taxon>
        <taxon>Spiroplasmataceae</taxon>
        <taxon>Spiroplasma</taxon>
    </lineage>
</organism>
<accession>A0ABN6SWC2</accession>
<dbReference type="RefSeq" id="WP_281748973.1">
    <property type="nucleotide sequence ID" value="NZ_AP026933.1"/>
</dbReference>
<evidence type="ECO:0000313" key="3">
    <source>
        <dbReference type="Proteomes" id="UP001163387"/>
    </source>
</evidence>
<evidence type="ECO:0000256" key="1">
    <source>
        <dbReference type="SAM" id="MobiDB-lite"/>
    </source>
</evidence>
<feature type="region of interest" description="Disordered" evidence="1">
    <location>
        <begin position="82"/>
        <end position="113"/>
    </location>
</feature>
<feature type="compositionally biased region" description="Basic residues" evidence="1">
    <location>
        <begin position="100"/>
        <end position="109"/>
    </location>
</feature>
<protein>
    <submittedName>
        <fullName evidence="2">Uncharacterized protein</fullName>
    </submittedName>
</protein>
<evidence type="ECO:0000313" key="2">
    <source>
        <dbReference type="EMBL" id="BDT02707.1"/>
    </source>
</evidence>
<feature type="compositionally biased region" description="Basic and acidic residues" evidence="1">
    <location>
        <begin position="82"/>
        <end position="99"/>
    </location>
</feature>
<name>A0ABN6SWC2_9MOLU</name>
<dbReference type="EMBL" id="AP026933">
    <property type="protein sequence ID" value="BDT02707.1"/>
    <property type="molecule type" value="Genomic_DNA"/>
</dbReference>
<keyword evidence="3" id="KW-1185">Reference proteome</keyword>